<accession>A0A4R1Q5C1</accession>
<comment type="similarity">
    <text evidence="7">Belongs to the binding-protein-dependent transport system permease family.</text>
</comment>
<keyword evidence="5 7" id="KW-1133">Transmembrane helix</keyword>
<sequence>MMDIGPYSGIAKYIGKGIVKIATLLIAVSILSFILVSMSPVDPVRAYIGEVGIANMSAENLARLEAYFGLDTPPVVRYWNWFTDFLQGNMGISLFYRQPVASVIHVKFMNSMALMAAAWIFSGVLGFALGITAGFYRGRFIDRVIKGYALLIASTPTFWLALVLLMVFAVWLQLLPIGLSVPIGVNAAEVSVFDSLKHLILPALTLSVIGIANITLHTREKMIDIMAEDYILFAKARGKSRLAIIRNHALRNIMLPAITLQFASISEIFGGSVLVEQVFSYPGLGKAAVAAGLGGDAPLLLGIAVISAALVFSGNFIANILYGIIDPRIRRGSTNE</sequence>
<dbReference type="GO" id="GO:0005886">
    <property type="term" value="C:plasma membrane"/>
    <property type="evidence" value="ECO:0007669"/>
    <property type="project" value="UniProtKB-SubCell"/>
</dbReference>
<feature type="transmembrane region" description="Helical" evidence="7">
    <location>
        <begin position="253"/>
        <end position="279"/>
    </location>
</feature>
<feature type="transmembrane region" description="Helical" evidence="7">
    <location>
        <begin position="199"/>
        <end position="216"/>
    </location>
</feature>
<dbReference type="InterPro" id="IPR045621">
    <property type="entry name" value="BPD_transp_1_N"/>
</dbReference>
<evidence type="ECO:0000313" key="10">
    <source>
        <dbReference type="Proteomes" id="UP000295063"/>
    </source>
</evidence>
<reference evidence="9 10" key="1">
    <citation type="submission" date="2019-03" db="EMBL/GenBank/DDBJ databases">
        <title>Genomic Encyclopedia of Type Strains, Phase IV (KMG-IV): sequencing the most valuable type-strain genomes for metagenomic binning, comparative biology and taxonomic classification.</title>
        <authorList>
            <person name="Goeker M."/>
        </authorList>
    </citation>
    <scope>NUCLEOTIDE SEQUENCE [LARGE SCALE GENOMIC DNA]</scope>
    <source>
        <strain evidence="9 10">DSM 15969</strain>
    </source>
</reference>
<evidence type="ECO:0000313" key="9">
    <source>
        <dbReference type="EMBL" id="TCL36852.1"/>
    </source>
</evidence>
<evidence type="ECO:0000259" key="8">
    <source>
        <dbReference type="PROSITE" id="PS50928"/>
    </source>
</evidence>
<dbReference type="InterPro" id="IPR035906">
    <property type="entry name" value="MetI-like_sf"/>
</dbReference>
<feature type="domain" description="ABC transmembrane type-1" evidence="8">
    <location>
        <begin position="108"/>
        <end position="322"/>
    </location>
</feature>
<protein>
    <submittedName>
        <fullName evidence="9">Peptide/nickel transport system permease protein</fullName>
    </submittedName>
</protein>
<dbReference type="Pfam" id="PF00528">
    <property type="entry name" value="BPD_transp_1"/>
    <property type="match status" value="1"/>
</dbReference>
<evidence type="ECO:0000256" key="7">
    <source>
        <dbReference type="RuleBase" id="RU363032"/>
    </source>
</evidence>
<feature type="transmembrane region" description="Helical" evidence="7">
    <location>
        <begin position="148"/>
        <end position="172"/>
    </location>
</feature>
<comment type="subcellular location">
    <subcellularLocation>
        <location evidence="1 7">Cell membrane</location>
        <topology evidence="1 7">Multi-pass membrane protein</topology>
    </subcellularLocation>
</comment>
<evidence type="ECO:0000256" key="2">
    <source>
        <dbReference type="ARBA" id="ARBA00022448"/>
    </source>
</evidence>
<keyword evidence="6 7" id="KW-0472">Membrane</keyword>
<feature type="transmembrane region" description="Helical" evidence="7">
    <location>
        <begin position="112"/>
        <end position="136"/>
    </location>
</feature>
<dbReference type="Proteomes" id="UP000295063">
    <property type="component" value="Unassembled WGS sequence"/>
</dbReference>
<dbReference type="Gene3D" id="1.10.3720.10">
    <property type="entry name" value="MetI-like"/>
    <property type="match status" value="1"/>
</dbReference>
<dbReference type="CDD" id="cd06261">
    <property type="entry name" value="TM_PBP2"/>
    <property type="match status" value="1"/>
</dbReference>
<dbReference type="PANTHER" id="PTHR43163:SF6">
    <property type="entry name" value="DIPEPTIDE TRANSPORT SYSTEM PERMEASE PROTEIN DPPB-RELATED"/>
    <property type="match status" value="1"/>
</dbReference>
<feature type="transmembrane region" description="Helical" evidence="7">
    <location>
        <begin position="21"/>
        <end position="41"/>
    </location>
</feature>
<feature type="transmembrane region" description="Helical" evidence="7">
    <location>
        <begin position="299"/>
        <end position="322"/>
    </location>
</feature>
<evidence type="ECO:0000256" key="1">
    <source>
        <dbReference type="ARBA" id="ARBA00004651"/>
    </source>
</evidence>
<proteinExistence type="inferred from homology"/>
<dbReference type="AlphaFoldDB" id="A0A4R1Q5C1"/>
<organism evidence="9 10">
    <name type="scientific">Anaerospora hongkongensis</name>
    <dbReference type="NCBI Taxonomy" id="244830"/>
    <lineage>
        <taxon>Bacteria</taxon>
        <taxon>Bacillati</taxon>
        <taxon>Bacillota</taxon>
        <taxon>Negativicutes</taxon>
        <taxon>Selenomonadales</taxon>
        <taxon>Sporomusaceae</taxon>
        <taxon>Anaerospora</taxon>
    </lineage>
</organism>
<dbReference type="SUPFAM" id="SSF161098">
    <property type="entry name" value="MetI-like"/>
    <property type="match status" value="1"/>
</dbReference>
<evidence type="ECO:0000256" key="4">
    <source>
        <dbReference type="ARBA" id="ARBA00022692"/>
    </source>
</evidence>
<keyword evidence="3" id="KW-1003">Cell membrane</keyword>
<gene>
    <name evidence="9" type="ORF">EV210_107116</name>
</gene>
<dbReference type="PANTHER" id="PTHR43163">
    <property type="entry name" value="DIPEPTIDE TRANSPORT SYSTEM PERMEASE PROTEIN DPPB-RELATED"/>
    <property type="match status" value="1"/>
</dbReference>
<comment type="caution">
    <text evidence="9">The sequence shown here is derived from an EMBL/GenBank/DDBJ whole genome shotgun (WGS) entry which is preliminary data.</text>
</comment>
<dbReference type="GO" id="GO:0055085">
    <property type="term" value="P:transmembrane transport"/>
    <property type="evidence" value="ECO:0007669"/>
    <property type="project" value="InterPro"/>
</dbReference>
<keyword evidence="10" id="KW-1185">Reference proteome</keyword>
<dbReference type="PROSITE" id="PS50928">
    <property type="entry name" value="ABC_TM1"/>
    <property type="match status" value="1"/>
</dbReference>
<keyword evidence="4 7" id="KW-0812">Transmembrane</keyword>
<keyword evidence="2 7" id="KW-0813">Transport</keyword>
<evidence type="ECO:0000256" key="3">
    <source>
        <dbReference type="ARBA" id="ARBA00022475"/>
    </source>
</evidence>
<evidence type="ECO:0000256" key="5">
    <source>
        <dbReference type="ARBA" id="ARBA00022989"/>
    </source>
</evidence>
<dbReference type="InterPro" id="IPR000515">
    <property type="entry name" value="MetI-like"/>
</dbReference>
<dbReference type="Pfam" id="PF19300">
    <property type="entry name" value="BPD_transp_1_N"/>
    <property type="match status" value="1"/>
</dbReference>
<dbReference type="EMBL" id="SLUI01000007">
    <property type="protein sequence ID" value="TCL36852.1"/>
    <property type="molecule type" value="Genomic_DNA"/>
</dbReference>
<evidence type="ECO:0000256" key="6">
    <source>
        <dbReference type="ARBA" id="ARBA00023136"/>
    </source>
</evidence>
<name>A0A4R1Q5C1_9FIRM</name>